<dbReference type="EMBL" id="BMFJ01000004">
    <property type="protein sequence ID" value="GGE50183.1"/>
    <property type="molecule type" value="Genomic_DNA"/>
</dbReference>
<dbReference type="InterPro" id="IPR002878">
    <property type="entry name" value="ChsH2_C"/>
</dbReference>
<dbReference type="SUPFAM" id="SSF50249">
    <property type="entry name" value="Nucleic acid-binding proteins"/>
    <property type="match status" value="1"/>
</dbReference>
<comment type="caution">
    <text evidence="3">The sequence shown here is derived from an EMBL/GenBank/DDBJ whole genome shotgun (WGS) entry which is preliminary data.</text>
</comment>
<gene>
    <name evidence="3" type="ORF">GCM10011360_41510</name>
</gene>
<dbReference type="Proteomes" id="UP000612855">
    <property type="component" value="Unassembled WGS sequence"/>
</dbReference>
<reference evidence="4" key="1">
    <citation type="journal article" date="2019" name="Int. J. Syst. Evol. Microbiol.">
        <title>The Global Catalogue of Microorganisms (GCM) 10K type strain sequencing project: providing services to taxonomists for standard genome sequencing and annotation.</title>
        <authorList>
            <consortium name="The Broad Institute Genomics Platform"/>
            <consortium name="The Broad Institute Genome Sequencing Center for Infectious Disease"/>
            <person name="Wu L."/>
            <person name="Ma J."/>
        </authorList>
    </citation>
    <scope>NUCLEOTIDE SEQUENCE [LARGE SCALE GENOMIC DNA]</scope>
    <source>
        <strain evidence="4">CGMCC 1.12664</strain>
    </source>
</reference>
<dbReference type="InterPro" id="IPR022002">
    <property type="entry name" value="ChsH2_Znr"/>
</dbReference>
<protein>
    <recommendedName>
        <fullName evidence="5">Nucleic-acid-binding protein containing a Zn-ribbon</fullName>
    </recommendedName>
</protein>
<evidence type="ECO:0000259" key="1">
    <source>
        <dbReference type="Pfam" id="PF01796"/>
    </source>
</evidence>
<evidence type="ECO:0000313" key="3">
    <source>
        <dbReference type="EMBL" id="GGE50183.1"/>
    </source>
</evidence>
<organism evidence="3 4">
    <name type="scientific">Primorskyibacter flagellatus</name>
    <dbReference type="NCBI Taxonomy" id="1387277"/>
    <lineage>
        <taxon>Bacteria</taxon>
        <taxon>Pseudomonadati</taxon>
        <taxon>Pseudomonadota</taxon>
        <taxon>Alphaproteobacteria</taxon>
        <taxon>Rhodobacterales</taxon>
        <taxon>Roseobacteraceae</taxon>
        <taxon>Primorskyibacter</taxon>
    </lineage>
</organism>
<proteinExistence type="predicted"/>
<evidence type="ECO:0000259" key="2">
    <source>
        <dbReference type="Pfam" id="PF12172"/>
    </source>
</evidence>
<dbReference type="Gene3D" id="6.10.30.10">
    <property type="match status" value="1"/>
</dbReference>
<dbReference type="RefSeq" id="WP_188479643.1">
    <property type="nucleotide sequence ID" value="NZ_BMFJ01000004.1"/>
</dbReference>
<feature type="domain" description="ChsH2 C-terminal OB-fold" evidence="1">
    <location>
        <begin position="53"/>
        <end position="114"/>
    </location>
</feature>
<evidence type="ECO:0000313" key="4">
    <source>
        <dbReference type="Proteomes" id="UP000612855"/>
    </source>
</evidence>
<dbReference type="Pfam" id="PF01796">
    <property type="entry name" value="OB_ChsH2_C"/>
    <property type="match status" value="1"/>
</dbReference>
<keyword evidence="4" id="KW-1185">Reference proteome</keyword>
<dbReference type="Pfam" id="PF12172">
    <property type="entry name" value="zf-ChsH2"/>
    <property type="match status" value="1"/>
</dbReference>
<evidence type="ECO:0008006" key="5">
    <source>
        <dbReference type="Google" id="ProtNLM"/>
    </source>
</evidence>
<dbReference type="AlphaFoldDB" id="A0A917AG88"/>
<accession>A0A917AG88</accession>
<sequence length="132" mass="14850">MGKSIPIQALTDLPMWQSIEEGALKLQFCSDCDTCRYPPAPICPSCLSMDSEWRPVTGEGTVMSWVIFHRKYFDDFPPPYNAMAVRLDEGPIIVTNLLDPVPGSSLIGRRIKLEYVDHDGRKQHGARLKEAD</sequence>
<dbReference type="PANTHER" id="PTHR34075:SF5">
    <property type="entry name" value="BLR3430 PROTEIN"/>
    <property type="match status" value="1"/>
</dbReference>
<feature type="domain" description="ChsH2 rubredoxin-like zinc ribbon" evidence="2">
    <location>
        <begin position="16"/>
        <end position="48"/>
    </location>
</feature>
<name>A0A917AG88_9RHOB</name>
<dbReference type="InterPro" id="IPR052513">
    <property type="entry name" value="Thioester_dehydratase-like"/>
</dbReference>
<dbReference type="InterPro" id="IPR012340">
    <property type="entry name" value="NA-bd_OB-fold"/>
</dbReference>
<dbReference type="PANTHER" id="PTHR34075">
    <property type="entry name" value="BLR3430 PROTEIN"/>
    <property type="match status" value="1"/>
</dbReference>